<keyword evidence="11" id="KW-1185">Reference proteome</keyword>
<dbReference type="Proteomes" id="UP001217485">
    <property type="component" value="Unassembled WGS sequence"/>
</dbReference>
<evidence type="ECO:0000256" key="8">
    <source>
        <dbReference type="ARBA" id="ARBA00050776"/>
    </source>
</evidence>
<accession>A0ABT5C9W3</accession>
<evidence type="ECO:0000256" key="7">
    <source>
        <dbReference type="ARBA" id="ARBA00023014"/>
    </source>
</evidence>
<dbReference type="InterPro" id="IPR015422">
    <property type="entry name" value="PyrdxlP-dep_Trfase_small"/>
</dbReference>
<protein>
    <submittedName>
        <fullName evidence="10">Cysteine desulfurase family protein</fullName>
    </submittedName>
</protein>
<evidence type="ECO:0000256" key="1">
    <source>
        <dbReference type="ARBA" id="ARBA00001933"/>
    </source>
</evidence>
<feature type="domain" description="Aminotransferase class V" evidence="9">
    <location>
        <begin position="8"/>
        <end position="369"/>
    </location>
</feature>
<evidence type="ECO:0000256" key="5">
    <source>
        <dbReference type="ARBA" id="ARBA00022898"/>
    </source>
</evidence>
<comment type="catalytic activity">
    <reaction evidence="8">
        <text>(sulfur carrier)-H + L-cysteine = (sulfur carrier)-SH + L-alanine</text>
        <dbReference type="Rhea" id="RHEA:43892"/>
        <dbReference type="Rhea" id="RHEA-COMP:14737"/>
        <dbReference type="Rhea" id="RHEA-COMP:14739"/>
        <dbReference type="ChEBI" id="CHEBI:29917"/>
        <dbReference type="ChEBI" id="CHEBI:35235"/>
        <dbReference type="ChEBI" id="CHEBI:57972"/>
        <dbReference type="ChEBI" id="CHEBI:64428"/>
        <dbReference type="EC" id="2.8.1.7"/>
    </reaction>
</comment>
<evidence type="ECO:0000313" key="11">
    <source>
        <dbReference type="Proteomes" id="UP001217485"/>
    </source>
</evidence>
<dbReference type="PANTHER" id="PTHR11601:SF34">
    <property type="entry name" value="CYSTEINE DESULFURASE"/>
    <property type="match status" value="1"/>
</dbReference>
<keyword evidence="6" id="KW-0408">Iron</keyword>
<dbReference type="InterPro" id="IPR016454">
    <property type="entry name" value="Cysteine_dSase"/>
</dbReference>
<gene>
    <name evidence="10" type="ORF">POL72_29630</name>
</gene>
<proteinExistence type="inferred from homology"/>
<name>A0ABT5C9W3_9BACT</name>
<dbReference type="PANTHER" id="PTHR11601">
    <property type="entry name" value="CYSTEINE DESULFURYLASE FAMILY MEMBER"/>
    <property type="match status" value="1"/>
</dbReference>
<dbReference type="InterPro" id="IPR015421">
    <property type="entry name" value="PyrdxlP-dep_Trfase_major"/>
</dbReference>
<dbReference type="Gene3D" id="3.40.640.10">
    <property type="entry name" value="Type I PLP-dependent aspartate aminotransferase-like (Major domain)"/>
    <property type="match status" value="1"/>
</dbReference>
<keyword evidence="7" id="KW-0411">Iron-sulfur</keyword>
<keyword evidence="3" id="KW-0808">Transferase</keyword>
<dbReference type="Gene3D" id="3.90.1150.10">
    <property type="entry name" value="Aspartate Aminotransferase, domain 1"/>
    <property type="match status" value="1"/>
</dbReference>
<evidence type="ECO:0000256" key="4">
    <source>
        <dbReference type="ARBA" id="ARBA00022723"/>
    </source>
</evidence>
<dbReference type="EMBL" id="JAQNDK010000003">
    <property type="protein sequence ID" value="MDC0681936.1"/>
    <property type="molecule type" value="Genomic_DNA"/>
</dbReference>
<reference evidence="10 11" key="1">
    <citation type="submission" date="2023-01" db="EMBL/GenBank/DDBJ databases">
        <title>Minimal conservation of predation-associated metabolite biosynthetic gene clusters underscores biosynthetic potential of Myxococcota including descriptions for ten novel species: Archangium lansinium sp. nov., Myxococcus landrumus sp. nov., Nannocystis bai.</title>
        <authorList>
            <person name="Ahearne A."/>
            <person name="Stevens C."/>
            <person name="Dowd S."/>
        </authorList>
    </citation>
    <scope>NUCLEOTIDE SEQUENCE [LARGE SCALE GENOMIC DNA]</scope>
    <source>
        <strain evidence="10 11">WIWO2</strain>
    </source>
</reference>
<sequence>MHPAARAIYLDWNATTPPHPEVLAAMQAAAEVAWANPASVHGPGRRARAFIEQAREAVARLTGFDARDVVLTSGGTEANNLALCHAFDERSGALVVSRIEHPSVTRAAEALAGRGVHVAWIDPEPSGRVAPEAIAAAVDRAAAVAPVRLVSLQAVNHETGVIQPIAEAAAIVHARGARLHVDAVQAVGRLPPEAWAGADLASVAAHKLRGPKGIGALAVRPGIRLRPVLLGGAQERGLRPGTQDPLAAAGFAVAARRAIGGPARYAALAPLRDRLEAELVEIGRAAGAAPIRNGDGDRAPHVTNLSWPGWRGDELCAALDLEGVAVSSGSACSAGTAEPSPVVTAMLGPERAASAVRFSIGEDTTEADLVEATRRVARVLSRLRSLRAGS</sequence>
<evidence type="ECO:0000313" key="10">
    <source>
        <dbReference type="EMBL" id="MDC0681936.1"/>
    </source>
</evidence>
<comment type="caution">
    <text evidence="10">The sequence shown here is derived from an EMBL/GenBank/DDBJ whole genome shotgun (WGS) entry which is preliminary data.</text>
</comment>
<organism evidence="10 11">
    <name type="scientific">Sorangium atrum</name>
    <dbReference type="NCBI Taxonomy" id="2995308"/>
    <lineage>
        <taxon>Bacteria</taxon>
        <taxon>Pseudomonadati</taxon>
        <taxon>Myxococcota</taxon>
        <taxon>Polyangia</taxon>
        <taxon>Polyangiales</taxon>
        <taxon>Polyangiaceae</taxon>
        <taxon>Sorangium</taxon>
    </lineage>
</organism>
<dbReference type="InterPro" id="IPR015424">
    <property type="entry name" value="PyrdxlP-dep_Trfase"/>
</dbReference>
<evidence type="ECO:0000256" key="2">
    <source>
        <dbReference type="ARBA" id="ARBA00006490"/>
    </source>
</evidence>
<dbReference type="Gene3D" id="1.10.260.50">
    <property type="match status" value="1"/>
</dbReference>
<dbReference type="SUPFAM" id="SSF53383">
    <property type="entry name" value="PLP-dependent transferases"/>
    <property type="match status" value="1"/>
</dbReference>
<dbReference type="Pfam" id="PF00266">
    <property type="entry name" value="Aminotran_5"/>
    <property type="match status" value="1"/>
</dbReference>
<evidence type="ECO:0000256" key="6">
    <source>
        <dbReference type="ARBA" id="ARBA00023004"/>
    </source>
</evidence>
<comment type="cofactor">
    <cofactor evidence="1">
        <name>pyridoxal 5'-phosphate</name>
        <dbReference type="ChEBI" id="CHEBI:597326"/>
    </cofactor>
</comment>
<dbReference type="InterPro" id="IPR000192">
    <property type="entry name" value="Aminotrans_V_dom"/>
</dbReference>
<comment type="similarity">
    <text evidence="2">Belongs to the class-V pyridoxal-phosphate-dependent aminotransferase family. NifS/IscS subfamily.</text>
</comment>
<evidence type="ECO:0000259" key="9">
    <source>
        <dbReference type="Pfam" id="PF00266"/>
    </source>
</evidence>
<keyword evidence="4" id="KW-0479">Metal-binding</keyword>
<evidence type="ECO:0000256" key="3">
    <source>
        <dbReference type="ARBA" id="ARBA00022679"/>
    </source>
</evidence>
<dbReference type="RefSeq" id="WP_272099396.1">
    <property type="nucleotide sequence ID" value="NZ_JAQNDK010000003.1"/>
</dbReference>
<keyword evidence="5" id="KW-0663">Pyridoxal phosphate</keyword>
<dbReference type="PIRSF" id="PIRSF005572">
    <property type="entry name" value="NifS"/>
    <property type="match status" value="1"/>
</dbReference>